<evidence type="ECO:0000256" key="1">
    <source>
        <dbReference type="ARBA" id="ARBA00004651"/>
    </source>
</evidence>
<evidence type="ECO:0000256" key="4">
    <source>
        <dbReference type="ARBA" id="ARBA00022989"/>
    </source>
</evidence>
<protein>
    <recommendedName>
        <fullName evidence="10">MFS transporter</fullName>
    </recommendedName>
</protein>
<evidence type="ECO:0000313" key="9">
    <source>
        <dbReference type="Proteomes" id="UP000555552"/>
    </source>
</evidence>
<keyword evidence="3 7" id="KW-0812">Transmembrane</keyword>
<feature type="transmembrane region" description="Helical" evidence="7">
    <location>
        <begin position="54"/>
        <end position="76"/>
    </location>
</feature>
<feature type="transmembrane region" description="Helical" evidence="7">
    <location>
        <begin position="149"/>
        <end position="170"/>
    </location>
</feature>
<feature type="transmembrane region" description="Helical" evidence="7">
    <location>
        <begin position="116"/>
        <end position="137"/>
    </location>
</feature>
<organism evidence="8 9">
    <name type="scientific">Pseudokineococcus marinus</name>
    <dbReference type="NCBI Taxonomy" id="351215"/>
    <lineage>
        <taxon>Bacteria</taxon>
        <taxon>Bacillati</taxon>
        <taxon>Actinomycetota</taxon>
        <taxon>Actinomycetes</taxon>
        <taxon>Kineosporiales</taxon>
        <taxon>Kineosporiaceae</taxon>
        <taxon>Pseudokineococcus</taxon>
    </lineage>
</organism>
<keyword evidence="2" id="KW-1003">Cell membrane</keyword>
<dbReference type="InterPro" id="IPR036259">
    <property type="entry name" value="MFS_trans_sf"/>
</dbReference>
<evidence type="ECO:0000313" key="8">
    <source>
        <dbReference type="EMBL" id="NNH24511.1"/>
    </source>
</evidence>
<evidence type="ECO:0000256" key="3">
    <source>
        <dbReference type="ARBA" id="ARBA00022692"/>
    </source>
</evidence>
<dbReference type="GO" id="GO:0005886">
    <property type="term" value="C:plasma membrane"/>
    <property type="evidence" value="ECO:0007669"/>
    <property type="project" value="UniProtKB-SubCell"/>
</dbReference>
<comment type="subcellular location">
    <subcellularLocation>
        <location evidence="1">Cell membrane</location>
        <topology evidence="1">Multi-pass membrane protein</topology>
    </subcellularLocation>
</comment>
<sequence length="420" mass="44094">RGRATAGLAALPRLLRGRGLRRLLLVRLLSQSGDGAFQLGLAGLLLFSPERAPTPLAVAGLLALVLLPYTLVGPLVGTLLDRWWRRSVLVGAGAVRAVAVLATAGVVLAGPAVSDALLVPAVLVVLSVNRLVLAALGAGLPAVVAGRDLVLASAVVPTVGTLALALGAGAGTAVRLGAGGARADGLVLVLAAALVAAQARLEEAEAAHQEEQLERALAEQARLDAEQRLRELQRRVLRSGVEIDAWSTAPADEDEAVPATTAELLERLAAGRLARVVFTGDPARALELDDVVHTGLHVQRTWEALLALRDYAAAKADGSVDSDVQGYLERTPDGMCSWPAGRHARGESSTVQNDPRLRAPRLLPVPVEVDPSGRAPMWAHMKLLSLGQTSPRLHYLDDTRRSGRVYVGYVGRHLPNTQTS</sequence>
<feature type="transmembrane region" description="Helical" evidence="7">
    <location>
        <begin position="88"/>
        <end position="110"/>
    </location>
</feature>
<evidence type="ECO:0008006" key="10">
    <source>
        <dbReference type="Google" id="ProtNLM"/>
    </source>
</evidence>
<feature type="non-terminal residue" evidence="8">
    <location>
        <position position="1"/>
    </location>
</feature>
<dbReference type="EMBL" id="JABEMA010000379">
    <property type="protein sequence ID" value="NNH24511.1"/>
    <property type="molecule type" value="Genomic_DNA"/>
</dbReference>
<reference evidence="8 9" key="1">
    <citation type="submission" date="2020-05" db="EMBL/GenBank/DDBJ databases">
        <title>MicrobeNet Type strains.</title>
        <authorList>
            <person name="Nicholson A.C."/>
        </authorList>
    </citation>
    <scope>NUCLEOTIDE SEQUENCE [LARGE SCALE GENOMIC DNA]</scope>
    <source>
        <strain evidence="8 9">JCM 14547</strain>
    </source>
</reference>
<proteinExistence type="predicted"/>
<evidence type="ECO:0000256" key="2">
    <source>
        <dbReference type="ARBA" id="ARBA00022475"/>
    </source>
</evidence>
<feature type="coiled-coil region" evidence="6">
    <location>
        <begin position="194"/>
        <end position="235"/>
    </location>
</feature>
<dbReference type="PANTHER" id="PTHR23513:SF17">
    <property type="entry name" value="MEMBRANE PROTEIN"/>
    <property type="match status" value="1"/>
</dbReference>
<feature type="transmembrane region" description="Helical" evidence="7">
    <location>
        <begin position="24"/>
        <end position="48"/>
    </location>
</feature>
<accession>A0A849BPB2</accession>
<keyword evidence="5 7" id="KW-0472">Membrane</keyword>
<evidence type="ECO:0000256" key="7">
    <source>
        <dbReference type="SAM" id="Phobius"/>
    </source>
</evidence>
<dbReference type="SUPFAM" id="SSF103473">
    <property type="entry name" value="MFS general substrate transporter"/>
    <property type="match status" value="1"/>
</dbReference>
<evidence type="ECO:0000256" key="6">
    <source>
        <dbReference type="SAM" id="Coils"/>
    </source>
</evidence>
<name>A0A849BPB2_9ACTN</name>
<keyword evidence="6" id="KW-0175">Coiled coil</keyword>
<dbReference type="Proteomes" id="UP000555552">
    <property type="component" value="Unassembled WGS sequence"/>
</dbReference>
<dbReference type="AlphaFoldDB" id="A0A849BPB2"/>
<gene>
    <name evidence="8" type="ORF">HLB09_15720</name>
</gene>
<comment type="caution">
    <text evidence="8">The sequence shown here is derived from an EMBL/GenBank/DDBJ whole genome shotgun (WGS) entry which is preliminary data.</text>
</comment>
<keyword evidence="4 7" id="KW-1133">Transmembrane helix</keyword>
<dbReference type="PANTHER" id="PTHR23513">
    <property type="entry name" value="INTEGRAL MEMBRANE EFFLUX PROTEIN-RELATED"/>
    <property type="match status" value="1"/>
</dbReference>
<keyword evidence="9" id="KW-1185">Reference proteome</keyword>
<evidence type="ECO:0000256" key="5">
    <source>
        <dbReference type="ARBA" id="ARBA00023136"/>
    </source>
</evidence>